<evidence type="ECO:0000313" key="4">
    <source>
        <dbReference type="EMBL" id="CAI6095944.1"/>
    </source>
</evidence>
<dbReference type="InterPro" id="IPR031350">
    <property type="entry name" value="Goodbye_dom"/>
</dbReference>
<reference evidence="4" key="1">
    <citation type="submission" date="2023-01" db="EMBL/GenBank/DDBJ databases">
        <authorList>
            <person name="Piombo E."/>
        </authorList>
    </citation>
    <scope>NUCLEOTIDE SEQUENCE</scope>
</reference>
<dbReference type="PANTHER" id="PTHR37542">
    <property type="entry name" value="HELO DOMAIN-CONTAINING PROTEIN-RELATED"/>
    <property type="match status" value="1"/>
</dbReference>
<evidence type="ECO:0000259" key="1">
    <source>
        <dbReference type="Pfam" id="PF14479"/>
    </source>
</evidence>
<dbReference type="Pfam" id="PF17109">
    <property type="entry name" value="Goodbye"/>
    <property type="match status" value="1"/>
</dbReference>
<dbReference type="InterPro" id="IPR031469">
    <property type="entry name" value="SesB_dom"/>
</dbReference>
<evidence type="ECO:0000259" key="2">
    <source>
        <dbReference type="Pfam" id="PF17046"/>
    </source>
</evidence>
<sequence length="545" mass="60130">MATEGILDAAQMSDIARLWQEAVADYEKTTKKSLHLAGRFSNIDQIMKGTEGLSNEFKEFRHDRSKTDNVRTAFKNNLWLIQKVVNTVEVVGDAASRSVFADADADADYQAFPPAMPASVIFTAFGHVMQSFASVSADYDKIMGFFDFTHRFFDRLSMLEDKTPQQAPFQRCVARVFSGMLTICSVAQEYAGKKRLKKWFSSLIDGSDGALSGAIQEMEKAVNELTQAVGLATLRTVEILDEIVQSMNGNVEFLVAQVTVIDGRLESIKSDTGTLIEQTQALDLKQDAVLAKLDEQSRLFNDAVQSFEYIQPGSNYGQTSFQTSLLKLDVVRLRLTRWGESVGLANVDEARGGDGKQLRMTKLAPEDQEQVQDLLAQILELFAEAEAASKRLRRRNPSVKVLDPAEELDGVSASLHEKMQDLAKKRQGKSELEQDQVTVLYGEKNFARLIEDISELLDGLVDLFPGIQDEQRKLCEEEVSGLKGDEGALSLLKEVAAGQDKLLSETVVKVIQSTTAYTNSVVFSGPNSGFQIGNNSGKISGVRFG</sequence>
<dbReference type="AlphaFoldDB" id="A0AA35MG54"/>
<dbReference type="Pfam" id="PF14479">
    <property type="entry name" value="HeLo"/>
    <property type="match status" value="1"/>
</dbReference>
<feature type="domain" description="Fungal death-pathway protein SesB" evidence="2">
    <location>
        <begin position="515"/>
        <end position="541"/>
    </location>
</feature>
<evidence type="ECO:0000313" key="5">
    <source>
        <dbReference type="Proteomes" id="UP001160390"/>
    </source>
</evidence>
<accession>A0AA35MG54</accession>
<dbReference type="Pfam" id="PF17046">
    <property type="entry name" value="Ses_B"/>
    <property type="match status" value="1"/>
</dbReference>
<gene>
    <name evidence="4" type="ORF">CCHLO57077_00018969</name>
</gene>
<dbReference type="InterPro" id="IPR029498">
    <property type="entry name" value="HeLo_dom"/>
</dbReference>
<dbReference type="EMBL" id="CABFNP030001272">
    <property type="protein sequence ID" value="CAI6095944.1"/>
    <property type="molecule type" value="Genomic_DNA"/>
</dbReference>
<proteinExistence type="predicted"/>
<evidence type="ECO:0008006" key="6">
    <source>
        <dbReference type="Google" id="ProtNLM"/>
    </source>
</evidence>
<feature type="domain" description="Fungal STAND N-terminal Goodbye" evidence="3">
    <location>
        <begin position="19"/>
        <end position="156"/>
    </location>
</feature>
<feature type="domain" description="Prion-inhibition and propagation HeLo" evidence="1">
    <location>
        <begin position="298"/>
        <end position="492"/>
    </location>
</feature>
<protein>
    <recommendedName>
        <fullName evidence="6">Prion-inhibition and propagation HeLo domain-containing protein</fullName>
    </recommendedName>
</protein>
<dbReference type="PANTHER" id="PTHR37542:SF3">
    <property type="entry name" value="PRION-INHIBITION AND PROPAGATION HELO DOMAIN-CONTAINING PROTEIN"/>
    <property type="match status" value="1"/>
</dbReference>
<dbReference type="InterPro" id="IPR038305">
    <property type="entry name" value="HeLo_sf"/>
</dbReference>
<organism evidence="4 5">
    <name type="scientific">Clonostachys chloroleuca</name>
    <dbReference type="NCBI Taxonomy" id="1926264"/>
    <lineage>
        <taxon>Eukaryota</taxon>
        <taxon>Fungi</taxon>
        <taxon>Dikarya</taxon>
        <taxon>Ascomycota</taxon>
        <taxon>Pezizomycotina</taxon>
        <taxon>Sordariomycetes</taxon>
        <taxon>Hypocreomycetidae</taxon>
        <taxon>Hypocreales</taxon>
        <taxon>Bionectriaceae</taxon>
        <taxon>Clonostachys</taxon>
    </lineage>
</organism>
<comment type="caution">
    <text evidence="4">The sequence shown here is derived from an EMBL/GenBank/DDBJ whole genome shotgun (WGS) entry which is preliminary data.</text>
</comment>
<keyword evidence="5" id="KW-1185">Reference proteome</keyword>
<name>A0AA35MG54_9HYPO</name>
<evidence type="ECO:0000259" key="3">
    <source>
        <dbReference type="Pfam" id="PF17109"/>
    </source>
</evidence>
<dbReference type="Gene3D" id="1.20.120.1020">
    <property type="entry name" value="Prion-inhibition and propagation, HeLo domain"/>
    <property type="match status" value="1"/>
</dbReference>
<dbReference type="Proteomes" id="UP001160390">
    <property type="component" value="Unassembled WGS sequence"/>
</dbReference>